<evidence type="ECO:0000256" key="1">
    <source>
        <dbReference type="ARBA" id="ARBA00007768"/>
    </source>
</evidence>
<evidence type="ECO:0000313" key="4">
    <source>
        <dbReference type="RefSeq" id="XP_018319129.1"/>
    </source>
</evidence>
<dbReference type="Proteomes" id="UP000192223">
    <property type="component" value="Unplaced"/>
</dbReference>
<keyword evidence="3" id="KW-1185">Reference proteome</keyword>
<dbReference type="PANTHER" id="PTHR12598:SF0">
    <property type="entry name" value="COPPER HOMEOSTASIS PROTEIN CUTC HOMOLOG"/>
    <property type="match status" value="1"/>
</dbReference>
<organism evidence="3 4">
    <name type="scientific">Agrilus planipennis</name>
    <name type="common">Emerald ash borer</name>
    <name type="synonym">Agrilus marcopoli</name>
    <dbReference type="NCBI Taxonomy" id="224129"/>
    <lineage>
        <taxon>Eukaryota</taxon>
        <taxon>Metazoa</taxon>
        <taxon>Ecdysozoa</taxon>
        <taxon>Arthropoda</taxon>
        <taxon>Hexapoda</taxon>
        <taxon>Insecta</taxon>
        <taxon>Pterygota</taxon>
        <taxon>Neoptera</taxon>
        <taxon>Endopterygota</taxon>
        <taxon>Coleoptera</taxon>
        <taxon>Polyphaga</taxon>
        <taxon>Elateriformia</taxon>
        <taxon>Buprestoidea</taxon>
        <taxon>Buprestidae</taxon>
        <taxon>Agrilinae</taxon>
        <taxon>Agrilus</taxon>
    </lineage>
</organism>
<dbReference type="InterPro" id="IPR036822">
    <property type="entry name" value="CutC-like_dom_sf"/>
</dbReference>
<dbReference type="STRING" id="224129.A0A1W4W4S1"/>
<reference evidence="4" key="1">
    <citation type="submission" date="2025-08" db="UniProtKB">
        <authorList>
            <consortium name="RefSeq"/>
        </authorList>
    </citation>
    <scope>IDENTIFICATION</scope>
    <source>
        <tissue evidence="4">Entire body</tissue>
    </source>
</reference>
<dbReference type="PANTHER" id="PTHR12598">
    <property type="entry name" value="COPPER HOMEOSTASIS PROTEIN CUTC"/>
    <property type="match status" value="1"/>
</dbReference>
<name>A0A1W4W4S1_AGRPL</name>
<comment type="similarity">
    <text evidence="1">Belongs to the CutC family.</text>
</comment>
<dbReference type="SUPFAM" id="SSF110395">
    <property type="entry name" value="CutC-like"/>
    <property type="match status" value="1"/>
</dbReference>
<dbReference type="OrthoDB" id="7392499at2759"/>
<dbReference type="AlphaFoldDB" id="A0A1W4W4S1"/>
<evidence type="ECO:0000313" key="3">
    <source>
        <dbReference type="Proteomes" id="UP000192223"/>
    </source>
</evidence>
<dbReference type="GeneID" id="108732686"/>
<evidence type="ECO:0000256" key="2">
    <source>
        <dbReference type="ARBA" id="ARBA00019014"/>
    </source>
</evidence>
<dbReference type="FunCoup" id="A0A1W4W4S1">
    <property type="interactions" value="9"/>
</dbReference>
<dbReference type="Pfam" id="PF03932">
    <property type="entry name" value="CutC"/>
    <property type="match status" value="1"/>
</dbReference>
<dbReference type="FunFam" id="3.20.20.380:FF:000001">
    <property type="entry name" value="Copper homeostasis protein CutC"/>
    <property type="match status" value="1"/>
</dbReference>
<protein>
    <recommendedName>
        <fullName evidence="2">Copper homeostasis protein cutC homolog</fullName>
    </recommendedName>
</protein>
<sequence length="248" mass="27419">MPKVLEVCVDSFESAVTALGAGAGRLELCSSLIEGGLTPTPGLLIQIQHANSAKVPIYCMLRCRPGNFIYSQEEIEIMVEDAKILKQRGADGFVFGALLPNGDVDMKKCREIIKACFPLSVTFHRAFDFCRRPTIEVEVVIDLGFTRLLTSGQQKNAQQGVKLIKKLIDQVGNRIIIIPAGGITKDNLKFIIDNTEATEYHGSFKVEKKEEEEGENKESEIVLGLKNGPRYVTDHELVAEALQILRSE</sequence>
<accession>A0A1W4W4S1</accession>
<dbReference type="InParanoid" id="A0A1W4W4S1"/>
<dbReference type="GO" id="GO:0005507">
    <property type="term" value="F:copper ion binding"/>
    <property type="evidence" value="ECO:0007669"/>
    <property type="project" value="TreeGrafter"/>
</dbReference>
<dbReference type="HAMAP" id="MF_00795">
    <property type="entry name" value="CutC"/>
    <property type="match status" value="1"/>
</dbReference>
<proteinExistence type="inferred from homology"/>
<dbReference type="RefSeq" id="XP_018319129.1">
    <property type="nucleotide sequence ID" value="XM_018463627.2"/>
</dbReference>
<gene>
    <name evidence="4" type="primary">LOC108732686</name>
</gene>
<dbReference type="KEGG" id="apln:108732686"/>
<dbReference type="InterPro" id="IPR005627">
    <property type="entry name" value="CutC-like"/>
</dbReference>
<dbReference type="Gene3D" id="3.20.20.380">
    <property type="entry name" value="Copper homeostasis (CutC) domain"/>
    <property type="match status" value="1"/>
</dbReference>